<feature type="region of interest" description="Disordered" evidence="5">
    <location>
        <begin position="55"/>
        <end position="103"/>
    </location>
</feature>
<evidence type="ECO:0000313" key="6">
    <source>
        <dbReference type="EMBL" id="OUE03750.1"/>
    </source>
</evidence>
<gene>
    <name evidence="6" type="ORF">CMMCAS07_02290</name>
</gene>
<evidence type="ECO:0000256" key="3">
    <source>
        <dbReference type="ARBA" id="ARBA00022806"/>
    </source>
</evidence>
<protein>
    <submittedName>
        <fullName evidence="6">ATP-dependent RNA helicase HrpA</fullName>
    </submittedName>
</protein>
<dbReference type="PANTHER" id="PTHR18934:SF99">
    <property type="entry name" value="ATP-DEPENDENT RNA HELICASE DHX37-RELATED"/>
    <property type="match status" value="1"/>
</dbReference>
<dbReference type="GO" id="GO:0016787">
    <property type="term" value="F:hydrolase activity"/>
    <property type="evidence" value="ECO:0007669"/>
    <property type="project" value="UniProtKB-KW"/>
</dbReference>
<evidence type="ECO:0000256" key="4">
    <source>
        <dbReference type="ARBA" id="ARBA00022840"/>
    </source>
</evidence>
<organism evidence="6 7">
    <name type="scientific">Clavibacter michiganensis subsp. michiganensis</name>
    <dbReference type="NCBI Taxonomy" id="33013"/>
    <lineage>
        <taxon>Bacteria</taxon>
        <taxon>Bacillati</taxon>
        <taxon>Actinomycetota</taxon>
        <taxon>Actinomycetes</taxon>
        <taxon>Micrococcales</taxon>
        <taxon>Microbacteriaceae</taxon>
        <taxon>Clavibacter</taxon>
    </lineage>
</organism>
<comment type="caution">
    <text evidence="6">The sequence shown here is derived from an EMBL/GenBank/DDBJ whole genome shotgun (WGS) entry which is preliminary data.</text>
</comment>
<dbReference type="Proteomes" id="UP000195062">
    <property type="component" value="Unassembled WGS sequence"/>
</dbReference>
<sequence length="103" mass="10753">MEFSIAYPPELPVSRMRDEIADAIRDNQVVIVAGATGSGKTTQLPKICLELGRESIGHTQPAGSPRAPSRSASRRSSAARSASSSATRCASPTRSRPTPASSS</sequence>
<keyword evidence="7" id="KW-1185">Reference proteome</keyword>
<dbReference type="InterPro" id="IPR027417">
    <property type="entry name" value="P-loop_NTPase"/>
</dbReference>
<keyword evidence="4" id="KW-0067">ATP-binding</keyword>
<feature type="compositionally biased region" description="Low complexity" evidence="5">
    <location>
        <begin position="61"/>
        <end position="103"/>
    </location>
</feature>
<dbReference type="GO" id="GO:0003723">
    <property type="term" value="F:RNA binding"/>
    <property type="evidence" value="ECO:0007669"/>
    <property type="project" value="TreeGrafter"/>
</dbReference>
<dbReference type="PANTHER" id="PTHR18934">
    <property type="entry name" value="ATP-DEPENDENT RNA HELICASE"/>
    <property type="match status" value="1"/>
</dbReference>
<evidence type="ECO:0000256" key="5">
    <source>
        <dbReference type="SAM" id="MobiDB-lite"/>
    </source>
</evidence>
<evidence type="ECO:0000313" key="7">
    <source>
        <dbReference type="Proteomes" id="UP000195062"/>
    </source>
</evidence>
<dbReference type="EMBL" id="MDHH01000001">
    <property type="protein sequence ID" value="OUE03750.1"/>
    <property type="molecule type" value="Genomic_DNA"/>
</dbReference>
<dbReference type="SUPFAM" id="SSF52540">
    <property type="entry name" value="P-loop containing nucleoside triphosphate hydrolases"/>
    <property type="match status" value="1"/>
</dbReference>
<evidence type="ECO:0000256" key="2">
    <source>
        <dbReference type="ARBA" id="ARBA00022801"/>
    </source>
</evidence>
<accession>A0A251XK65</accession>
<dbReference type="GO" id="GO:0005524">
    <property type="term" value="F:ATP binding"/>
    <property type="evidence" value="ECO:0007669"/>
    <property type="project" value="UniProtKB-KW"/>
</dbReference>
<dbReference type="Gene3D" id="3.40.50.300">
    <property type="entry name" value="P-loop containing nucleotide triphosphate hydrolases"/>
    <property type="match status" value="1"/>
</dbReference>
<dbReference type="AlphaFoldDB" id="A0A251XK65"/>
<proteinExistence type="predicted"/>
<reference evidence="6 7" key="1">
    <citation type="submission" date="2016-08" db="EMBL/GenBank/DDBJ databases">
        <title>Genome sequence of Clavibacter michiganensis subsp. michiganensis strain CASJ007.</title>
        <authorList>
            <person name="Thapa S.P."/>
            <person name="Coaker G."/>
        </authorList>
    </citation>
    <scope>NUCLEOTIDE SEQUENCE [LARGE SCALE GENOMIC DNA]</scope>
    <source>
        <strain evidence="6">CASJ007</strain>
    </source>
</reference>
<dbReference type="GO" id="GO:0004386">
    <property type="term" value="F:helicase activity"/>
    <property type="evidence" value="ECO:0007669"/>
    <property type="project" value="UniProtKB-KW"/>
</dbReference>
<name>A0A251XK65_CLAMM</name>
<keyword evidence="1" id="KW-0547">Nucleotide-binding</keyword>
<keyword evidence="2" id="KW-0378">Hydrolase</keyword>
<evidence type="ECO:0000256" key="1">
    <source>
        <dbReference type="ARBA" id="ARBA00022741"/>
    </source>
</evidence>
<keyword evidence="3 6" id="KW-0347">Helicase</keyword>